<evidence type="ECO:0000313" key="3">
    <source>
        <dbReference type="Proteomes" id="UP001152484"/>
    </source>
</evidence>
<dbReference type="Proteomes" id="UP001152484">
    <property type="component" value="Unassembled WGS sequence"/>
</dbReference>
<dbReference type="AlphaFoldDB" id="A0A9P0YU63"/>
<sequence>MVGFLKNHLDECLSGTWILRSDALLRVKKKTFNYNSSTENLSTSKPEVQNLSMEPLQMKRKKISGYNLRKSLAWNKAFFTEEGVLDPTELSLISGTFANTSGGGLCSIEERRTPQTSNSRKNVSSSIKSVKKNLSRDFNATSSKEERLKSSCKAITSQNGRPLFSTSLKRPANLNVSKAAAKESKLPKFQIPSAGSCPRNASSNSTIPRTSSMQNKKISDRVSILRKYGIRSSLRNSRHGQNSQKKANDDCRLPPGLPLASPLKRDAVKTKDASKKTSSLLPISSRANNCSNVPGSVVAHSSVCSSKTQDAFGQPAVFSHLQNTFMLVRNLQETQTQQTKPSCLRMPSPSIGYFCQSKPSDEVLQLSQKNAESNVEKRQETGGLRPLCALGDQVINGIQTTMKPKLVSDKTGENHGSSVYGKDKDTESCIDAEELVGTGNCGHIFEEDPKVIGSLEIRDCCMPGSKNHQFMLQERSSTHAMNTFRRGIVDRNSAEADKGNDFVIPFEGSFSDCEKTISNNHESGMQEVKCFHEEPSDNCLIELSREFVNHFSGSLASVDPNVTRLTSSEVEKENLALPIEDFHILSSEDNIIRNKGSDISEIRDSVLHASNDILSAQSWKNTIHEHLIETCSAKEREKCSDNINKCNQTVKPNGSRFLEDPHNCDLIIAPKNVDHCNAISAEKLIQSDMRTDVCGSEEVRSSASDVDSTGETDTKTDAFDAGSSMEDKPSSCVGNHSLPEESELLPNSVLLFDAELNAHSASWNIDSSPLTSKSYISRRNHGVHLQDQMGNESEMRNSITINSHASAKCLTNNRDDVVSNKRIEDGKKKSNLSLIPPRNAVPFSDEWLAAIEAAGEDVLTMKGGAVQNSPPDKPLPEPSPWSPVKKNNEVGPYDCTKFARIKAIGPSDSQVN</sequence>
<accession>A0A9P0YU63</accession>
<comment type="caution">
    <text evidence="2">The sequence shown here is derived from an EMBL/GenBank/DDBJ whole genome shotgun (WGS) entry which is preliminary data.</text>
</comment>
<dbReference type="EMBL" id="CAMAPE010000009">
    <property type="protein sequence ID" value="CAH9075129.1"/>
    <property type="molecule type" value="Genomic_DNA"/>
</dbReference>
<feature type="compositionally biased region" description="Low complexity" evidence="1">
    <location>
        <begin position="117"/>
        <end position="128"/>
    </location>
</feature>
<name>A0A9P0YU63_CUSEU</name>
<dbReference type="OrthoDB" id="1931260at2759"/>
<dbReference type="InterPro" id="IPR045882">
    <property type="entry name" value="GPT1/2"/>
</dbReference>
<feature type="compositionally biased region" description="Polar residues" evidence="1">
    <location>
        <begin position="701"/>
        <end position="711"/>
    </location>
</feature>
<feature type="compositionally biased region" description="Polar residues" evidence="1">
    <location>
        <begin position="199"/>
        <end position="216"/>
    </location>
</feature>
<feature type="region of interest" description="Disordered" evidence="1">
    <location>
        <begin position="862"/>
        <end position="889"/>
    </location>
</feature>
<protein>
    <submittedName>
        <fullName evidence="2">Uncharacterized protein</fullName>
    </submittedName>
</protein>
<feature type="region of interest" description="Disordered" evidence="1">
    <location>
        <begin position="179"/>
        <end position="280"/>
    </location>
</feature>
<reference evidence="2" key="1">
    <citation type="submission" date="2022-07" db="EMBL/GenBank/DDBJ databases">
        <authorList>
            <person name="Macas J."/>
            <person name="Novak P."/>
            <person name="Neumann P."/>
        </authorList>
    </citation>
    <scope>NUCLEOTIDE SEQUENCE</scope>
</reference>
<proteinExistence type="predicted"/>
<organism evidence="2 3">
    <name type="scientific">Cuscuta europaea</name>
    <name type="common">European dodder</name>
    <dbReference type="NCBI Taxonomy" id="41803"/>
    <lineage>
        <taxon>Eukaryota</taxon>
        <taxon>Viridiplantae</taxon>
        <taxon>Streptophyta</taxon>
        <taxon>Embryophyta</taxon>
        <taxon>Tracheophyta</taxon>
        <taxon>Spermatophyta</taxon>
        <taxon>Magnoliopsida</taxon>
        <taxon>eudicotyledons</taxon>
        <taxon>Gunneridae</taxon>
        <taxon>Pentapetalae</taxon>
        <taxon>asterids</taxon>
        <taxon>lamiids</taxon>
        <taxon>Solanales</taxon>
        <taxon>Convolvulaceae</taxon>
        <taxon>Cuscuteae</taxon>
        <taxon>Cuscuta</taxon>
        <taxon>Cuscuta subgen. Cuscuta</taxon>
    </lineage>
</organism>
<feature type="compositionally biased region" description="Pro residues" evidence="1">
    <location>
        <begin position="871"/>
        <end position="881"/>
    </location>
</feature>
<keyword evidence="3" id="KW-1185">Reference proteome</keyword>
<dbReference type="GO" id="GO:0008017">
    <property type="term" value="F:microtubule binding"/>
    <property type="evidence" value="ECO:0007669"/>
    <property type="project" value="InterPro"/>
</dbReference>
<feature type="compositionally biased region" description="Polar residues" evidence="1">
    <location>
        <begin position="233"/>
        <end position="245"/>
    </location>
</feature>
<dbReference type="PANTHER" id="PTHR33737">
    <property type="entry name" value="OS05G0121800 PROTEIN"/>
    <property type="match status" value="1"/>
</dbReference>
<dbReference type="PANTHER" id="PTHR33737:SF19">
    <property type="entry name" value="BNAA10G12980D PROTEIN"/>
    <property type="match status" value="1"/>
</dbReference>
<feature type="region of interest" description="Disordered" evidence="1">
    <location>
        <begin position="108"/>
        <end position="145"/>
    </location>
</feature>
<evidence type="ECO:0000313" key="2">
    <source>
        <dbReference type="EMBL" id="CAH9075129.1"/>
    </source>
</evidence>
<feature type="compositionally biased region" description="Basic and acidic residues" evidence="1">
    <location>
        <begin position="263"/>
        <end position="275"/>
    </location>
</feature>
<feature type="region of interest" description="Disordered" evidence="1">
    <location>
        <begin position="697"/>
        <end position="733"/>
    </location>
</feature>
<gene>
    <name evidence="2" type="ORF">CEURO_LOCUS5493</name>
</gene>
<evidence type="ECO:0000256" key="1">
    <source>
        <dbReference type="SAM" id="MobiDB-lite"/>
    </source>
</evidence>